<dbReference type="Pfam" id="PF08240">
    <property type="entry name" value="ADH_N"/>
    <property type="match status" value="1"/>
</dbReference>
<dbReference type="PANTHER" id="PTHR45348:SF2">
    <property type="entry name" value="ZINC-TYPE ALCOHOL DEHYDROGENASE-LIKE PROTEIN C2E1P3.01"/>
    <property type="match status" value="1"/>
</dbReference>
<protein>
    <recommendedName>
        <fullName evidence="4">Enoyl reductase (ER) domain-containing protein</fullName>
    </recommendedName>
</protein>
<dbReference type="InterPro" id="IPR011032">
    <property type="entry name" value="GroES-like_sf"/>
</dbReference>
<feature type="transmembrane region" description="Helical" evidence="3">
    <location>
        <begin position="6"/>
        <end position="23"/>
    </location>
</feature>
<evidence type="ECO:0000259" key="4">
    <source>
        <dbReference type="SMART" id="SM00829"/>
    </source>
</evidence>
<name>A0A8H3G2D2_9LECA</name>
<comment type="similarity">
    <text evidence="1">Belongs to the zinc-containing alcohol dehydrogenase family.</text>
</comment>
<feature type="domain" description="Enoyl reductase (ER)" evidence="4">
    <location>
        <begin position="57"/>
        <end position="380"/>
    </location>
</feature>
<organism evidence="5 6">
    <name type="scientific">Heterodermia speciosa</name>
    <dbReference type="NCBI Taxonomy" id="116794"/>
    <lineage>
        <taxon>Eukaryota</taxon>
        <taxon>Fungi</taxon>
        <taxon>Dikarya</taxon>
        <taxon>Ascomycota</taxon>
        <taxon>Pezizomycotina</taxon>
        <taxon>Lecanoromycetes</taxon>
        <taxon>OSLEUM clade</taxon>
        <taxon>Lecanoromycetidae</taxon>
        <taxon>Caliciales</taxon>
        <taxon>Physciaceae</taxon>
        <taxon>Heterodermia</taxon>
    </lineage>
</organism>
<keyword evidence="6" id="KW-1185">Reference proteome</keyword>
<dbReference type="InterPro" id="IPR047122">
    <property type="entry name" value="Trans-enoyl_RdTase-like"/>
</dbReference>
<evidence type="ECO:0000256" key="3">
    <source>
        <dbReference type="SAM" id="Phobius"/>
    </source>
</evidence>
<dbReference type="Pfam" id="PF00107">
    <property type="entry name" value="ADH_zinc_N"/>
    <property type="match status" value="1"/>
</dbReference>
<dbReference type="PANTHER" id="PTHR45348">
    <property type="entry name" value="HYPOTHETICAL OXIDOREDUCTASE (EUROFUNG)"/>
    <property type="match status" value="1"/>
</dbReference>
<dbReference type="Gene3D" id="3.40.50.720">
    <property type="entry name" value="NAD(P)-binding Rossmann-like Domain"/>
    <property type="match status" value="1"/>
</dbReference>
<comment type="caution">
    <text evidence="5">The sequence shown here is derived from an EMBL/GenBank/DDBJ whole genome shotgun (WGS) entry which is preliminary data.</text>
</comment>
<dbReference type="InterPro" id="IPR036291">
    <property type="entry name" value="NAD(P)-bd_dom_sf"/>
</dbReference>
<dbReference type="AlphaFoldDB" id="A0A8H3G2D2"/>
<dbReference type="Gene3D" id="3.90.180.10">
    <property type="entry name" value="Medium-chain alcohol dehydrogenases, catalytic domain"/>
    <property type="match status" value="1"/>
</dbReference>
<reference evidence="5" key="1">
    <citation type="submission" date="2021-03" db="EMBL/GenBank/DDBJ databases">
        <authorList>
            <person name="Tagirdzhanova G."/>
        </authorList>
    </citation>
    <scope>NUCLEOTIDE SEQUENCE</scope>
</reference>
<dbReference type="Proteomes" id="UP000664521">
    <property type="component" value="Unassembled WGS sequence"/>
</dbReference>
<accession>A0A8H3G2D2</accession>
<proteinExistence type="inferred from homology"/>
<evidence type="ECO:0000313" key="6">
    <source>
        <dbReference type="Proteomes" id="UP000664521"/>
    </source>
</evidence>
<dbReference type="CDD" id="cd08249">
    <property type="entry name" value="enoyl_reductase_like"/>
    <property type="match status" value="1"/>
</dbReference>
<dbReference type="EMBL" id="CAJPDS010000082">
    <property type="protein sequence ID" value="CAF9935397.1"/>
    <property type="molecule type" value="Genomic_DNA"/>
</dbReference>
<dbReference type="GO" id="GO:0016651">
    <property type="term" value="F:oxidoreductase activity, acting on NAD(P)H"/>
    <property type="evidence" value="ECO:0007669"/>
    <property type="project" value="InterPro"/>
</dbReference>
<keyword evidence="2" id="KW-0560">Oxidoreductase</keyword>
<keyword evidence="3" id="KW-0472">Membrane</keyword>
<keyword evidence="3" id="KW-1133">Transmembrane helix</keyword>
<dbReference type="InterPro" id="IPR013149">
    <property type="entry name" value="ADH-like_C"/>
</dbReference>
<gene>
    <name evidence="5" type="ORF">HETSPECPRED_009777</name>
</gene>
<evidence type="ECO:0000256" key="2">
    <source>
        <dbReference type="ARBA" id="ARBA00023002"/>
    </source>
</evidence>
<dbReference type="SUPFAM" id="SSF50129">
    <property type="entry name" value="GroES-like"/>
    <property type="match status" value="1"/>
</dbReference>
<dbReference type="SUPFAM" id="SSF51735">
    <property type="entry name" value="NAD(P)-binding Rossmann-fold domains"/>
    <property type="match status" value="1"/>
</dbReference>
<sequence>MLSAITLAFPFIILVAVLLFYKWRFRSLFPVESPIPKSVQSGPAQHAQAAILRSKKGPYILVHDYPRPRISSKEILIRNRAVGLNPIDWKCVTYGFGVHELPWISGRESAGVVEEVGADVNDFQIGERVWVASTNYRDNRTSTFQEYVAALPFNVGRLPDWISFEQGATLGVACVAAAGALYDSLAIPWPTNPPYTCGFEAVVEQDRPWILIWGASSVTGMMAIQFAKLSNLRVFAVAGSHNSPDLYNLGANVVVDRHKPEEVLEKARNLRIELGVDCIGKETATYAVRALQPGSKLVYLVQRPDQDALEQAGTEATDVLIKRFHEDQTYGSNLVNFLSHHLFAQTLRPVKFEIVEGGLGAIEEGLQRLRDQAVSGKRLIVRVE</sequence>
<dbReference type="InterPro" id="IPR013154">
    <property type="entry name" value="ADH-like_N"/>
</dbReference>
<dbReference type="SMART" id="SM00829">
    <property type="entry name" value="PKS_ER"/>
    <property type="match status" value="1"/>
</dbReference>
<keyword evidence="3" id="KW-0812">Transmembrane</keyword>
<dbReference type="OrthoDB" id="48317at2759"/>
<dbReference type="InterPro" id="IPR020843">
    <property type="entry name" value="ER"/>
</dbReference>
<evidence type="ECO:0000313" key="5">
    <source>
        <dbReference type="EMBL" id="CAF9935397.1"/>
    </source>
</evidence>
<evidence type="ECO:0000256" key="1">
    <source>
        <dbReference type="ARBA" id="ARBA00008072"/>
    </source>
</evidence>